<feature type="region of interest" description="Disordered" evidence="1">
    <location>
        <begin position="420"/>
        <end position="490"/>
    </location>
</feature>
<evidence type="ECO:0000313" key="4">
    <source>
        <dbReference type="Proteomes" id="UP000177798"/>
    </source>
</evidence>
<dbReference type="SMART" id="SM00164">
    <property type="entry name" value="TBC"/>
    <property type="match status" value="1"/>
</dbReference>
<evidence type="ECO:0000256" key="1">
    <source>
        <dbReference type="SAM" id="MobiDB-lite"/>
    </source>
</evidence>
<accession>A0A1D9Q4Z0</accession>
<feature type="region of interest" description="Disordered" evidence="1">
    <location>
        <begin position="396"/>
        <end position="415"/>
    </location>
</feature>
<dbReference type="SUPFAM" id="SSF47923">
    <property type="entry name" value="Ypt/Rab-GAP domain of gyp1p"/>
    <property type="match status" value="2"/>
</dbReference>
<feature type="compositionally biased region" description="Basic and acidic residues" evidence="1">
    <location>
        <begin position="102"/>
        <end position="111"/>
    </location>
</feature>
<feature type="compositionally biased region" description="Basic residues" evidence="1">
    <location>
        <begin position="443"/>
        <end position="458"/>
    </location>
</feature>
<dbReference type="EMBL" id="CP017818">
    <property type="protein sequence ID" value="APA10014.1"/>
    <property type="molecule type" value="Genomic_DNA"/>
</dbReference>
<feature type="domain" description="Rab-GAP TBC" evidence="2">
    <location>
        <begin position="564"/>
        <end position="757"/>
    </location>
</feature>
<dbReference type="FunFam" id="1.10.8.270:FF:000023">
    <property type="entry name" value="TBC domain-containing protein C1778.09"/>
    <property type="match status" value="1"/>
</dbReference>
<feature type="region of interest" description="Disordered" evidence="1">
    <location>
        <begin position="190"/>
        <end position="242"/>
    </location>
</feature>
<feature type="region of interest" description="Disordered" evidence="1">
    <location>
        <begin position="317"/>
        <end position="370"/>
    </location>
</feature>
<feature type="compositionally biased region" description="Low complexity" evidence="1">
    <location>
        <begin position="18"/>
        <end position="47"/>
    </location>
</feature>
<dbReference type="PANTHER" id="PTHR47219">
    <property type="entry name" value="RAB GTPASE-ACTIVATING PROTEIN 1-LIKE"/>
    <property type="match status" value="1"/>
</dbReference>
<evidence type="ECO:0000313" key="3">
    <source>
        <dbReference type="EMBL" id="APA10014.1"/>
    </source>
</evidence>
<feature type="region of interest" description="Disordered" evidence="1">
    <location>
        <begin position="102"/>
        <end position="138"/>
    </location>
</feature>
<protein>
    <recommendedName>
        <fullName evidence="2">Rab-GAP TBC domain-containing protein</fullName>
    </recommendedName>
</protein>
<dbReference type="InterPro" id="IPR035969">
    <property type="entry name" value="Rab-GAP_TBC_sf"/>
</dbReference>
<evidence type="ECO:0000259" key="2">
    <source>
        <dbReference type="PROSITE" id="PS50086"/>
    </source>
</evidence>
<dbReference type="Gene3D" id="1.10.472.80">
    <property type="entry name" value="Ypt/Rab-GAP domain of gyp1p, domain 3"/>
    <property type="match status" value="1"/>
</dbReference>
<gene>
    <name evidence="3" type="ORF">sscle_05g047840</name>
</gene>
<feature type="compositionally biased region" description="Basic and acidic residues" evidence="1">
    <location>
        <begin position="320"/>
        <end position="330"/>
    </location>
</feature>
<dbReference type="AlphaFoldDB" id="A0A1D9Q4Z0"/>
<reference evidence="4" key="1">
    <citation type="journal article" date="2017" name="Genome Biol. Evol.">
        <title>The complete genome sequence of the phytopathogenic fungus Sclerotinia sclerotiorum reveals insights into the genome architecture of broad host range pathogens.</title>
        <authorList>
            <person name="Derbyshire M."/>
            <person name="Denton-Giles M."/>
            <person name="Hegedus D."/>
            <person name="Seifbarghy S."/>
            <person name="Rollins J."/>
            <person name="van Kan J."/>
            <person name="Seidl M.F."/>
            <person name="Faino L."/>
            <person name="Mbengue M."/>
            <person name="Navaud O."/>
            <person name="Raffaele S."/>
            <person name="Hammond-Kosack K."/>
            <person name="Heard S."/>
            <person name="Oliver R."/>
        </authorList>
    </citation>
    <scope>NUCLEOTIDE SEQUENCE [LARGE SCALE GENOMIC DNA]</scope>
    <source>
        <strain evidence="4">ATCC 18683 / 1980 / Ss-1</strain>
    </source>
</reference>
<dbReference type="PROSITE" id="PS50086">
    <property type="entry name" value="TBC_RABGAP"/>
    <property type="match status" value="1"/>
</dbReference>
<dbReference type="VEuPathDB" id="FungiDB:sscle_05g047840"/>
<dbReference type="InterPro" id="IPR000195">
    <property type="entry name" value="Rab-GAP-TBC_dom"/>
</dbReference>
<dbReference type="InterPro" id="IPR050302">
    <property type="entry name" value="Rab_GAP_TBC_domain"/>
</dbReference>
<organism evidence="3 4">
    <name type="scientific">Sclerotinia sclerotiorum (strain ATCC 18683 / 1980 / Ss-1)</name>
    <name type="common">White mold</name>
    <name type="synonym">Whetzelinia sclerotiorum</name>
    <dbReference type="NCBI Taxonomy" id="665079"/>
    <lineage>
        <taxon>Eukaryota</taxon>
        <taxon>Fungi</taxon>
        <taxon>Dikarya</taxon>
        <taxon>Ascomycota</taxon>
        <taxon>Pezizomycotina</taxon>
        <taxon>Leotiomycetes</taxon>
        <taxon>Helotiales</taxon>
        <taxon>Sclerotiniaceae</taxon>
        <taxon>Sclerotinia</taxon>
    </lineage>
</organism>
<dbReference type="PANTHER" id="PTHR47219:SF9">
    <property type="entry name" value="GTPASE ACTIVATING PROTEIN AND CENTROSOME-ASSOCIATED, ISOFORM B"/>
    <property type="match status" value="1"/>
</dbReference>
<dbReference type="Proteomes" id="UP000177798">
    <property type="component" value="Chromosome 5"/>
</dbReference>
<proteinExistence type="predicted"/>
<sequence>MAPIQRFGSLRNIRRKSSSTNANANAISNNINTNTNSNSNSNTNTNTPQDTVTHEGLIAMRYEDMFPGARAPIPVTVAPPLSPPSETHPAFRPRLLAHEVEGLKDDAKRDSGLAPTTSTITRDREAEGEGEADGADLLNTVDNDNVLGININFDSKVAMANSSPTLQTQWGDVQSPALAKSPTLMKNECVGSSSAGSLKRWKTKNGNAKTSTGPGAGAGHGTGKSTDLPEEDFSPITTPIPNESILEEHFMQSMSFSNRGSMMLGGTKAVNGQARTNATRRQPSFSMLATTSPTIKVLSDDLEMESQKVRSMYESGSGFDWRDGKDDATDNRLTVGGESIPERPVTANSYLTPNGIGVPPRSASALSNRRPAELAGGIEDWEDVNGNDVDRYGFINQRTTSRPGTPEPKPPQRVSTVLHLASQAPRRKRTFGRSPSTANSQRGLKRTPSRKVSARSSKRSQGDNASIRSSRSSQLRQAANRLPGNKDRRWMDEAGDMLTLPPGLADIAEEVEGGKGMELMKRKESERTEKWRRMAKIIKGKDGEGMEFEFDTKSSKLIERTWKGIPDRWRSAAWYSFLASSAKKRKGSPQEEDIIQAFHRLQDQSSADDVQIDLDVPRTINSHIMFRRRYRGGQRLLFRVLHALSLYFPATGYVQGMASLAATLLCYYDEEKCFVMLVRMWTLRGLEKLYEPGFPGLMAALDEFSTKWLDNGEVSAKLNELGIEPTAYGTRWYLTLFNYSIPFPAQLRVWDVFMLLGDEDESLPYCKDRPFAGGLDIVHATSAALIDGTRDILLDSDFESSMKVLTSWIPVKDEELLMKVAKAEWKLHRVKRRS</sequence>
<dbReference type="Pfam" id="PF00566">
    <property type="entry name" value="RabGAP-TBC"/>
    <property type="match status" value="1"/>
</dbReference>
<feature type="region of interest" description="Disordered" evidence="1">
    <location>
        <begin position="1"/>
        <end position="49"/>
    </location>
</feature>
<dbReference type="OrthoDB" id="294251at2759"/>
<name>A0A1D9Q4Z0_SCLS1</name>
<dbReference type="FunFam" id="1.10.472.80:FF:000055">
    <property type="entry name" value="TBC domain-containing protein C1778.09"/>
    <property type="match status" value="1"/>
</dbReference>
<dbReference type="Gene3D" id="1.10.8.270">
    <property type="entry name" value="putative rabgap domain of human tbc1 domain family member 14 like domains"/>
    <property type="match status" value="1"/>
</dbReference>
<feature type="compositionally biased region" description="Low complexity" evidence="1">
    <location>
        <begin position="465"/>
        <end position="479"/>
    </location>
</feature>
<feature type="compositionally biased region" description="Polar residues" evidence="1">
    <location>
        <begin position="433"/>
        <end position="442"/>
    </location>
</feature>